<evidence type="ECO:0000256" key="8">
    <source>
        <dbReference type="ARBA" id="ARBA00023242"/>
    </source>
</evidence>
<dbReference type="Proteomes" id="UP000693946">
    <property type="component" value="Linkage Group LG14"/>
</dbReference>
<dbReference type="PROSITE" id="PS00601">
    <property type="entry name" value="IRF_1"/>
    <property type="match status" value="1"/>
</dbReference>
<keyword evidence="8" id="KW-0539">Nucleus</keyword>
<dbReference type="CDD" id="cd00103">
    <property type="entry name" value="IRF"/>
    <property type="match status" value="1"/>
</dbReference>
<evidence type="ECO:0000256" key="10">
    <source>
        <dbReference type="SAM" id="MobiDB-lite"/>
    </source>
</evidence>
<dbReference type="GO" id="GO:0045944">
    <property type="term" value="P:positive regulation of transcription by RNA polymerase II"/>
    <property type="evidence" value="ECO:0007669"/>
    <property type="project" value="UniProtKB-ARBA"/>
</dbReference>
<keyword evidence="15" id="KW-1185">Reference proteome</keyword>
<evidence type="ECO:0000256" key="1">
    <source>
        <dbReference type="ARBA" id="ARBA00004123"/>
    </source>
</evidence>
<gene>
    <name evidence="14" type="ORF">JOB18_008293</name>
</gene>
<dbReference type="InterPro" id="IPR000008">
    <property type="entry name" value="C2_dom"/>
</dbReference>
<feature type="domain" description="WW" evidence="12">
    <location>
        <begin position="173"/>
        <end position="206"/>
    </location>
</feature>
<comment type="caution">
    <text evidence="14">The sequence shown here is derived from an EMBL/GenBank/DDBJ whole genome shotgun (WGS) entry which is preliminary data.</text>
</comment>
<evidence type="ECO:0000256" key="4">
    <source>
        <dbReference type="ARBA" id="ARBA00023054"/>
    </source>
</evidence>
<dbReference type="GO" id="GO:0003700">
    <property type="term" value="F:DNA-binding transcription factor activity"/>
    <property type="evidence" value="ECO:0007669"/>
    <property type="project" value="InterPro"/>
</dbReference>
<dbReference type="InterPro" id="IPR001346">
    <property type="entry name" value="Interferon_reg_fact_DNA-bd_dom"/>
</dbReference>
<evidence type="ECO:0000259" key="12">
    <source>
        <dbReference type="PROSITE" id="PS50020"/>
    </source>
</evidence>
<keyword evidence="4 9" id="KW-0175">Coiled coil</keyword>
<dbReference type="Pfam" id="PF00605">
    <property type="entry name" value="IRF"/>
    <property type="match status" value="1"/>
</dbReference>
<evidence type="ECO:0000256" key="7">
    <source>
        <dbReference type="ARBA" id="ARBA00023163"/>
    </source>
</evidence>
<dbReference type="GO" id="GO:0019900">
    <property type="term" value="F:kinase binding"/>
    <property type="evidence" value="ECO:0007669"/>
    <property type="project" value="TreeGrafter"/>
</dbReference>
<name>A0AAV6S8F6_SOLSE</name>
<feature type="region of interest" description="Disordered" evidence="10">
    <location>
        <begin position="730"/>
        <end position="753"/>
    </location>
</feature>
<organism evidence="14 15">
    <name type="scientific">Solea senegalensis</name>
    <name type="common">Senegalese sole</name>
    <dbReference type="NCBI Taxonomy" id="28829"/>
    <lineage>
        <taxon>Eukaryota</taxon>
        <taxon>Metazoa</taxon>
        <taxon>Chordata</taxon>
        <taxon>Craniata</taxon>
        <taxon>Vertebrata</taxon>
        <taxon>Euteleostomi</taxon>
        <taxon>Actinopterygii</taxon>
        <taxon>Neopterygii</taxon>
        <taxon>Teleostei</taxon>
        <taxon>Neoteleostei</taxon>
        <taxon>Acanthomorphata</taxon>
        <taxon>Carangaria</taxon>
        <taxon>Pleuronectiformes</taxon>
        <taxon>Pleuronectoidei</taxon>
        <taxon>Soleidae</taxon>
        <taxon>Solea</taxon>
    </lineage>
</organism>
<dbReference type="GO" id="GO:0046621">
    <property type="term" value="P:negative regulation of organ growth"/>
    <property type="evidence" value="ECO:0007669"/>
    <property type="project" value="TreeGrafter"/>
</dbReference>
<accession>A0AAV6S8F6</accession>
<evidence type="ECO:0000313" key="14">
    <source>
        <dbReference type="EMBL" id="KAG7513457.1"/>
    </source>
</evidence>
<feature type="domain" description="IRF tryptophan pentad repeat" evidence="13">
    <location>
        <begin position="15"/>
        <end position="123"/>
    </location>
</feature>
<dbReference type="GO" id="GO:0060090">
    <property type="term" value="F:molecular adaptor activity"/>
    <property type="evidence" value="ECO:0007669"/>
    <property type="project" value="TreeGrafter"/>
</dbReference>
<evidence type="ECO:0000259" key="11">
    <source>
        <dbReference type="PROSITE" id="PS50004"/>
    </source>
</evidence>
<feature type="region of interest" description="Disordered" evidence="10">
    <location>
        <begin position="958"/>
        <end position="1006"/>
    </location>
</feature>
<dbReference type="Pfam" id="PF00397">
    <property type="entry name" value="WW"/>
    <property type="match status" value="1"/>
</dbReference>
<feature type="compositionally biased region" description="Polar residues" evidence="10">
    <location>
        <begin position="133"/>
        <end position="143"/>
    </location>
</feature>
<dbReference type="InterPro" id="IPR051105">
    <property type="entry name" value="WWC/KIBRA_Hippo_Reg"/>
</dbReference>
<dbReference type="PROSITE" id="PS50020">
    <property type="entry name" value="WW_DOMAIN_2"/>
    <property type="match status" value="1"/>
</dbReference>
<dbReference type="InterPro" id="IPR001202">
    <property type="entry name" value="WW_dom"/>
</dbReference>
<dbReference type="PANTHER" id="PTHR14791:SF25">
    <property type="entry name" value="PROTEIN WWC3"/>
    <property type="match status" value="1"/>
</dbReference>
<evidence type="ECO:0000313" key="15">
    <source>
        <dbReference type="Proteomes" id="UP000693946"/>
    </source>
</evidence>
<dbReference type="InterPro" id="IPR019817">
    <property type="entry name" value="Interferon_reg_fac_CS"/>
</dbReference>
<proteinExistence type="predicted"/>
<dbReference type="FunFam" id="1.10.10.10:FF:000041">
    <property type="entry name" value="Interferon regulatory factor 4"/>
    <property type="match status" value="1"/>
</dbReference>
<evidence type="ECO:0000256" key="5">
    <source>
        <dbReference type="ARBA" id="ARBA00023125"/>
    </source>
</evidence>
<evidence type="ECO:0000256" key="6">
    <source>
        <dbReference type="ARBA" id="ARBA00023159"/>
    </source>
</evidence>
<dbReference type="SMART" id="SM00348">
    <property type="entry name" value="IRF"/>
    <property type="match status" value="1"/>
</dbReference>
<comment type="subcellular location">
    <subcellularLocation>
        <location evidence="1">Nucleus</location>
    </subcellularLocation>
</comment>
<evidence type="ECO:0000259" key="13">
    <source>
        <dbReference type="PROSITE" id="PS51507"/>
    </source>
</evidence>
<dbReference type="GO" id="GO:0005634">
    <property type="term" value="C:nucleus"/>
    <property type="evidence" value="ECO:0007669"/>
    <property type="project" value="UniProtKB-SubCell"/>
</dbReference>
<feature type="compositionally biased region" description="Basic and acidic residues" evidence="10">
    <location>
        <begin position="1227"/>
        <end position="1237"/>
    </location>
</feature>
<dbReference type="EMBL" id="JAGKHQ010000006">
    <property type="protein sequence ID" value="KAG7513457.1"/>
    <property type="molecule type" value="Genomic_DNA"/>
</dbReference>
<dbReference type="PANTHER" id="PTHR14791">
    <property type="entry name" value="BOMB/KIRA PROTEINS"/>
    <property type="match status" value="1"/>
</dbReference>
<dbReference type="GO" id="GO:0000976">
    <property type="term" value="F:transcription cis-regulatory region binding"/>
    <property type="evidence" value="ECO:0007669"/>
    <property type="project" value="InterPro"/>
</dbReference>
<feature type="coiled-coil region" evidence="9">
    <location>
        <begin position="283"/>
        <end position="310"/>
    </location>
</feature>
<dbReference type="PROSITE" id="PS51507">
    <property type="entry name" value="IRF_2"/>
    <property type="match status" value="1"/>
</dbReference>
<dbReference type="Pfam" id="PF25802">
    <property type="entry name" value="WWC1"/>
    <property type="match status" value="1"/>
</dbReference>
<keyword evidence="2" id="KW-0677">Repeat</keyword>
<feature type="compositionally biased region" description="Basic and acidic residues" evidence="10">
    <location>
        <begin position="988"/>
        <end position="1003"/>
    </location>
</feature>
<feature type="compositionally biased region" description="Polar residues" evidence="10">
    <location>
        <begin position="977"/>
        <end position="986"/>
    </location>
</feature>
<keyword evidence="5" id="KW-0238">DNA-binding</keyword>
<sequence>MNLEVDYGGSSSSGNGKLRHWLIEQVDCGKYPGLVWENNEKSVFRIPWKHAGKQDYNRDEDAALFKAWALFKGKFREGVDKPDPPTWKTRLRCALNKSNDFEELVDRSQLDISDPYKVYRIIPESAKKRPRQENNPLSPRSYQVQSYPSLQNQLILNHSRITKPLSFADCVGDELPLGWEEVYDQQVGVYYIDHINKTTQIENPRTQWRQEQERMLKEYLVVAQEALRAKKEMYLVKQQRLELAQQEMLLFHELSEDNRSITSTLSGSSSSAKYDPDQIKVEIACRRERLSRLKQELAQVKQELQYKEMGVETLQEIDRKISCCQTHYKLDEAQAIFTELRSIKKAISCGEKERQDLIQSLAKLTVNFQSSSSIIDSVGGEVVNSSGGLHVGDSCQQQQQQQQQQFCDTGCQTDIMGGEYGSQDSSHLVDKVKLNWQHEEAKKKVQSIQHQLAQLDSESWTGRAEADRDRDFLQLLREKEALLQEIILVSRQQPPHETLLQLEEERCRLEEEVQRAHSSQSQGANQRILQQEKRNVLLRQLEEATRITTYLHSQLKSLSASSLTVSTSSSRGSLASSRGSLASSRGSLSSISFSDIYGLPQYERHEGALEPLESHLRYLLPPEAATSRDCSMFNPDPLTQSKTKRSHDTPQSLASLSSRSSLSSLSPPSSPLDTPYHSAPQDCPLTQMTEEYMEQAGRGLLEGLRAQTLTTHTTVMSSEDVVNAATSTATNATVHQPDNKSHRDASAQAAFTSTGVTLRGNSANRSSRRARRVSTGVCEDALATDSGVFEAWGRRTEETEDMSYIKESVSEDTQIQLGLLWECECQCVRLHVLQLKNVNMSVVRDGHKVYVKVHLTPLDVGGACAFYCCSALEPQTHMSFNEGFRVPVAVGALTVCGLQLSVCSLGPQAQEELLGTAQLSLSDCDGSTEMVYHWLRVQMLSGSDLLQPELKNICQRRLHEEEEDEQRPTATDPGVSSLMSHSTNASARLEDVEKKDERVEATSERSWQAESVDSGCGNSTAFTAPCLEGGACAEGTCVTTVGRCGQTPSKRCVIKVEKSTMTDAVFPEPIRVRAKERGGRWGHASPFMRGSTIVRSQTFSPGARSQYVCRLYRSDSDSSTLPKKSPFVRNTLERRTLRYKQQQQTYHSSLAEQPTRTSLDLELDLQACRTRQRQLMEEVSALRELKLRLEEPQSRDAAAELPHWALRDERFRCLLREAQRQASQSKQEQRQEEAVERRMRKASKEVLQMRGQSQKEPLPVHTFRERMAFFTRPRFNINIPPLPADDV</sequence>
<dbReference type="FunFam" id="2.20.70.10:FF:000001">
    <property type="entry name" value="Membrane-associated guanylate kinase, WW and PDZ domain-containing protein 1"/>
    <property type="match status" value="1"/>
</dbReference>
<evidence type="ECO:0000256" key="2">
    <source>
        <dbReference type="ARBA" id="ARBA00022737"/>
    </source>
</evidence>
<feature type="region of interest" description="Disordered" evidence="10">
    <location>
        <begin position="626"/>
        <end position="683"/>
    </location>
</feature>
<feature type="region of interest" description="Disordered" evidence="10">
    <location>
        <begin position="566"/>
        <end position="586"/>
    </location>
</feature>
<feature type="region of interest" description="Disordered" evidence="10">
    <location>
        <begin position="124"/>
        <end position="143"/>
    </location>
</feature>
<dbReference type="GO" id="GO:0005737">
    <property type="term" value="C:cytoplasm"/>
    <property type="evidence" value="ECO:0007669"/>
    <property type="project" value="TreeGrafter"/>
</dbReference>
<reference evidence="14 15" key="1">
    <citation type="journal article" date="2021" name="Sci. Rep.">
        <title>Chromosome anchoring in Senegalese sole (Solea senegalensis) reveals sex-associated markers and genome rearrangements in flatfish.</title>
        <authorList>
            <person name="Guerrero-Cozar I."/>
            <person name="Gomez-Garrido J."/>
            <person name="Berbel C."/>
            <person name="Martinez-Blanch J.F."/>
            <person name="Alioto T."/>
            <person name="Claros M.G."/>
            <person name="Gagnaire P.A."/>
            <person name="Manchado M."/>
        </authorList>
    </citation>
    <scope>NUCLEOTIDE SEQUENCE [LARGE SCALE GENOMIC DNA]</scope>
    <source>
        <strain evidence="14">Sse05_10M</strain>
    </source>
</reference>
<dbReference type="InterPro" id="IPR057747">
    <property type="entry name" value="WWC1_hairpin"/>
</dbReference>
<feature type="region of interest" description="Disordered" evidence="10">
    <location>
        <begin position="1221"/>
        <end position="1255"/>
    </location>
</feature>
<dbReference type="GO" id="GO:0035330">
    <property type="term" value="P:regulation of hippo signaling"/>
    <property type="evidence" value="ECO:0007669"/>
    <property type="project" value="TreeGrafter"/>
</dbReference>
<evidence type="ECO:0000256" key="9">
    <source>
        <dbReference type="SAM" id="Coils"/>
    </source>
</evidence>
<keyword evidence="6" id="KW-0010">Activator</keyword>
<dbReference type="CDD" id="cd00201">
    <property type="entry name" value="WW"/>
    <property type="match status" value="1"/>
</dbReference>
<feature type="compositionally biased region" description="Low complexity" evidence="10">
    <location>
        <begin position="652"/>
        <end position="667"/>
    </location>
</feature>
<feature type="domain" description="C2" evidence="11">
    <location>
        <begin position="809"/>
        <end position="935"/>
    </location>
</feature>
<protein>
    <submittedName>
        <fullName evidence="14">WWC3 isoform X1</fullName>
    </submittedName>
</protein>
<dbReference type="GO" id="GO:0016477">
    <property type="term" value="P:cell migration"/>
    <property type="evidence" value="ECO:0007669"/>
    <property type="project" value="TreeGrafter"/>
</dbReference>
<keyword evidence="7" id="KW-0804">Transcription</keyword>
<dbReference type="SMART" id="SM00456">
    <property type="entry name" value="WW"/>
    <property type="match status" value="1"/>
</dbReference>
<dbReference type="PROSITE" id="PS50004">
    <property type="entry name" value="C2"/>
    <property type="match status" value="1"/>
</dbReference>
<evidence type="ECO:0000256" key="3">
    <source>
        <dbReference type="ARBA" id="ARBA00023015"/>
    </source>
</evidence>
<keyword evidence="3" id="KW-0805">Transcription regulation</keyword>